<dbReference type="GO" id="GO:0019674">
    <property type="term" value="P:NAD+ metabolic process"/>
    <property type="evidence" value="ECO:0007669"/>
    <property type="project" value="InterPro"/>
</dbReference>
<reference evidence="8 9" key="1">
    <citation type="submission" date="2017-07" db="EMBL/GenBank/DDBJ databases">
        <title>Whole genome sequence of Azospirillum brasilense 2A1, a potential biofertilizer strain.</title>
        <authorList>
            <person name="Fontana C.A."/>
            <person name="Toffoli L.M."/>
            <person name="Salazar S.M."/>
            <person name="Puglisi E."/>
            <person name="Pedraza R."/>
            <person name="Bassi D."/>
            <person name="Cocconcelli P.S."/>
        </authorList>
    </citation>
    <scope>NUCLEOTIDE SEQUENCE [LARGE SCALE GENOMIC DNA]</scope>
    <source>
        <strain evidence="8 9">2A1</strain>
    </source>
</reference>
<comment type="similarity">
    <text evidence="6">Belongs to the NAD kinase family.</text>
</comment>
<dbReference type="GO" id="GO:0006741">
    <property type="term" value="P:NADP+ biosynthetic process"/>
    <property type="evidence" value="ECO:0007669"/>
    <property type="project" value="UniProtKB-UniRule"/>
</dbReference>
<dbReference type="Proteomes" id="UP000215367">
    <property type="component" value="Unassembled WGS sequence"/>
</dbReference>
<keyword evidence="2 6" id="KW-0418">Kinase</keyword>
<feature type="compositionally biased region" description="Low complexity" evidence="7">
    <location>
        <begin position="1"/>
        <end position="20"/>
    </location>
</feature>
<comment type="catalytic activity">
    <reaction evidence="5 6">
        <text>NAD(+) + ATP = ADP + NADP(+) + H(+)</text>
        <dbReference type="Rhea" id="RHEA:18629"/>
        <dbReference type="ChEBI" id="CHEBI:15378"/>
        <dbReference type="ChEBI" id="CHEBI:30616"/>
        <dbReference type="ChEBI" id="CHEBI:57540"/>
        <dbReference type="ChEBI" id="CHEBI:58349"/>
        <dbReference type="ChEBI" id="CHEBI:456216"/>
        <dbReference type="EC" id="2.7.1.23"/>
    </reaction>
</comment>
<feature type="binding site" evidence="6">
    <location>
        <position position="173"/>
    </location>
    <ligand>
        <name>NAD(+)</name>
        <dbReference type="ChEBI" id="CHEBI:57540"/>
    </ligand>
</feature>
<evidence type="ECO:0000256" key="7">
    <source>
        <dbReference type="SAM" id="MobiDB-lite"/>
    </source>
</evidence>
<dbReference type="Pfam" id="PF20143">
    <property type="entry name" value="NAD_kinase_C"/>
    <property type="match status" value="1"/>
</dbReference>
<evidence type="ECO:0000256" key="3">
    <source>
        <dbReference type="ARBA" id="ARBA00022857"/>
    </source>
</evidence>
<dbReference type="InterPro" id="IPR017438">
    <property type="entry name" value="ATP-NAD_kinase_N"/>
</dbReference>
<dbReference type="GO" id="GO:0003951">
    <property type="term" value="F:NAD+ kinase activity"/>
    <property type="evidence" value="ECO:0007669"/>
    <property type="project" value="UniProtKB-UniRule"/>
</dbReference>
<comment type="caution">
    <text evidence="6">Lacks conserved residue(s) required for the propagation of feature annotation.</text>
</comment>
<keyword evidence="4 6" id="KW-0520">NAD</keyword>
<dbReference type="Gene3D" id="3.40.50.10330">
    <property type="entry name" value="Probable inorganic polyphosphate/atp-NAD kinase, domain 1"/>
    <property type="match status" value="1"/>
</dbReference>
<dbReference type="Gene3D" id="2.60.200.30">
    <property type="entry name" value="Probable inorganic polyphosphate/atp-NAD kinase, domain 2"/>
    <property type="match status" value="1"/>
</dbReference>
<comment type="subcellular location">
    <subcellularLocation>
        <location evidence="6">Cytoplasm</location>
    </subcellularLocation>
</comment>
<dbReference type="GO" id="GO:0005524">
    <property type="term" value="F:ATP binding"/>
    <property type="evidence" value="ECO:0007669"/>
    <property type="project" value="UniProtKB-KW"/>
</dbReference>
<sequence>MTETAAKLPADPTLDPLAPDSSARKPADLRIAFCAANTEEAMRARTRLVHRYGNAPLEDADVIVALGGDGFLLETLHRALKRDGQNPPPVYGMNRGSVGFLLNVFREDELAERLASAQSVKLHPLRMRATRCNGDQVEALGINEVSMLRETRQASKLRITVDGVIRLPELICDGVLVATPAGSTAYNLSAHGPIIPLGAGVLALTPISSFRPRRWRGALLPHSSKITVDILEEVKRPVSAVADSTEVREVIRVDVEEARDVTLTLLFDPELNFEERILKEQFSP</sequence>
<protein>
    <recommendedName>
        <fullName evidence="6">NAD kinase</fullName>
        <ecNumber evidence="6">2.7.1.23</ecNumber>
    </recommendedName>
    <alternativeName>
        <fullName evidence="6">ATP-dependent NAD kinase</fullName>
    </alternativeName>
</protein>
<dbReference type="EC" id="2.7.1.23" evidence="6"/>
<dbReference type="InterPro" id="IPR017437">
    <property type="entry name" value="ATP-NAD_kinase_PpnK-typ_C"/>
</dbReference>
<keyword evidence="6" id="KW-0963">Cytoplasm</keyword>
<evidence type="ECO:0000313" key="9">
    <source>
        <dbReference type="Proteomes" id="UP000215367"/>
    </source>
</evidence>
<proteinExistence type="inferred from homology"/>
<comment type="function">
    <text evidence="6">Involved in the regulation of the intracellular balance of NAD and NADP, and is a key enzyme in the biosynthesis of NADP. Catalyzes specifically the phosphorylation on 2'-hydroxyl of the adenosine moiety of NAD to yield NADP.</text>
</comment>
<evidence type="ECO:0000256" key="5">
    <source>
        <dbReference type="ARBA" id="ARBA00047925"/>
    </source>
</evidence>
<dbReference type="SUPFAM" id="SSF111331">
    <property type="entry name" value="NAD kinase/diacylglycerol kinase-like"/>
    <property type="match status" value="1"/>
</dbReference>
<dbReference type="InterPro" id="IPR002504">
    <property type="entry name" value="NADK"/>
</dbReference>
<dbReference type="NCBIfam" id="NF003406">
    <property type="entry name" value="PRK04761.1"/>
    <property type="match status" value="1"/>
</dbReference>
<comment type="caution">
    <text evidence="8">The sequence shown here is derived from an EMBL/GenBank/DDBJ whole genome shotgun (WGS) entry which is preliminary data.</text>
</comment>
<dbReference type="PANTHER" id="PTHR20275">
    <property type="entry name" value="NAD KINASE"/>
    <property type="match status" value="1"/>
</dbReference>
<feature type="binding site" evidence="6">
    <location>
        <begin position="69"/>
        <end position="70"/>
    </location>
    <ligand>
        <name>NAD(+)</name>
        <dbReference type="ChEBI" id="CHEBI:57540"/>
    </ligand>
</feature>
<evidence type="ECO:0000256" key="4">
    <source>
        <dbReference type="ARBA" id="ARBA00023027"/>
    </source>
</evidence>
<feature type="binding site" evidence="6">
    <location>
        <position position="181"/>
    </location>
    <ligand>
        <name>NAD(+)</name>
        <dbReference type="ChEBI" id="CHEBI:57540"/>
    </ligand>
</feature>
<keyword evidence="6" id="KW-0547">Nucleotide-binding</keyword>
<dbReference type="InterPro" id="IPR016064">
    <property type="entry name" value="NAD/diacylglycerol_kinase_sf"/>
</dbReference>
<evidence type="ECO:0000256" key="6">
    <source>
        <dbReference type="HAMAP-Rule" id="MF_00361"/>
    </source>
</evidence>
<accession>A0A235HKL5</accession>
<evidence type="ECO:0000256" key="1">
    <source>
        <dbReference type="ARBA" id="ARBA00022679"/>
    </source>
</evidence>
<dbReference type="AlphaFoldDB" id="A0A235HKL5"/>
<feature type="region of interest" description="Disordered" evidence="7">
    <location>
        <begin position="1"/>
        <end position="22"/>
    </location>
</feature>
<dbReference type="GO" id="GO:0046872">
    <property type="term" value="F:metal ion binding"/>
    <property type="evidence" value="ECO:0007669"/>
    <property type="project" value="UniProtKB-UniRule"/>
</dbReference>
<feature type="binding site" evidence="6">
    <location>
        <begin position="143"/>
        <end position="144"/>
    </location>
    <ligand>
        <name>NAD(+)</name>
        <dbReference type="ChEBI" id="CHEBI:57540"/>
    </ligand>
</feature>
<keyword evidence="1 6" id="KW-0808">Transferase</keyword>
<dbReference type="PANTHER" id="PTHR20275:SF0">
    <property type="entry name" value="NAD KINASE"/>
    <property type="match status" value="1"/>
</dbReference>
<dbReference type="GO" id="GO:0005737">
    <property type="term" value="C:cytoplasm"/>
    <property type="evidence" value="ECO:0007669"/>
    <property type="project" value="UniProtKB-SubCell"/>
</dbReference>
<dbReference type="Pfam" id="PF01513">
    <property type="entry name" value="NAD_kinase"/>
    <property type="match status" value="1"/>
</dbReference>
<evidence type="ECO:0000256" key="2">
    <source>
        <dbReference type="ARBA" id="ARBA00022777"/>
    </source>
</evidence>
<dbReference type="RefSeq" id="WP_094301929.1">
    <property type="nucleotide sequence ID" value="NZ_NOWT01000002.1"/>
</dbReference>
<evidence type="ECO:0000313" key="8">
    <source>
        <dbReference type="EMBL" id="OYD85874.1"/>
    </source>
</evidence>
<feature type="active site" description="Proton acceptor" evidence="6">
    <location>
        <position position="69"/>
    </location>
</feature>
<dbReference type="GO" id="GO:0051287">
    <property type="term" value="F:NAD binding"/>
    <property type="evidence" value="ECO:0007669"/>
    <property type="project" value="UniProtKB-ARBA"/>
</dbReference>
<keyword evidence="3 6" id="KW-0521">NADP</keyword>
<comment type="cofactor">
    <cofactor evidence="6">
        <name>a divalent metal cation</name>
        <dbReference type="ChEBI" id="CHEBI:60240"/>
    </cofactor>
</comment>
<dbReference type="HAMAP" id="MF_00361">
    <property type="entry name" value="NAD_kinase"/>
    <property type="match status" value="1"/>
</dbReference>
<keyword evidence="6" id="KW-0067">ATP-binding</keyword>
<name>A0A235HKL5_AZOBR</name>
<gene>
    <name evidence="6" type="primary">nadK</name>
    <name evidence="8" type="ORF">CHT98_03755</name>
</gene>
<feature type="binding site" evidence="6">
    <location>
        <begin position="184"/>
        <end position="189"/>
    </location>
    <ligand>
        <name>NAD(+)</name>
        <dbReference type="ChEBI" id="CHEBI:57540"/>
    </ligand>
</feature>
<organism evidence="8 9">
    <name type="scientific">Azospirillum brasilense</name>
    <dbReference type="NCBI Taxonomy" id="192"/>
    <lineage>
        <taxon>Bacteria</taxon>
        <taxon>Pseudomonadati</taxon>
        <taxon>Pseudomonadota</taxon>
        <taxon>Alphaproteobacteria</taxon>
        <taxon>Rhodospirillales</taxon>
        <taxon>Azospirillaceae</taxon>
        <taxon>Azospirillum</taxon>
    </lineage>
</organism>
<dbReference type="EMBL" id="NOWT01000002">
    <property type="protein sequence ID" value="OYD85874.1"/>
    <property type="molecule type" value="Genomic_DNA"/>
</dbReference>